<proteinExistence type="predicted"/>
<dbReference type="InterPro" id="IPR002641">
    <property type="entry name" value="PNPLA_dom"/>
</dbReference>
<dbReference type="GO" id="GO:0016042">
    <property type="term" value="P:lipid catabolic process"/>
    <property type="evidence" value="ECO:0007669"/>
    <property type="project" value="UniProtKB-UniRule"/>
</dbReference>
<keyword evidence="1" id="KW-0378">Hydrolase</keyword>
<dbReference type="PROSITE" id="PS51635">
    <property type="entry name" value="PNPLA"/>
    <property type="match status" value="1"/>
</dbReference>
<gene>
    <name evidence="2" type="primary">rssA</name>
    <name evidence="2" type="ORF">CBLFYP62_00653</name>
</gene>
<dbReference type="SUPFAM" id="SSF52151">
    <property type="entry name" value="FabD/lysophospholipase-like"/>
    <property type="match status" value="1"/>
</dbReference>
<reference evidence="2" key="1">
    <citation type="submission" date="2019-11" db="EMBL/GenBank/DDBJ databases">
        <authorList>
            <person name="Feng L."/>
        </authorList>
    </citation>
    <scope>NUCLEOTIDE SEQUENCE</scope>
    <source>
        <strain evidence="2">CButyricumLFYP62</strain>
    </source>
</reference>
<evidence type="ECO:0000256" key="1">
    <source>
        <dbReference type="PROSITE-ProRule" id="PRU01161"/>
    </source>
</evidence>
<dbReference type="InterPro" id="IPR050301">
    <property type="entry name" value="NTE"/>
</dbReference>
<dbReference type="Pfam" id="PF01734">
    <property type="entry name" value="Patatin"/>
    <property type="match status" value="1"/>
</dbReference>
<evidence type="ECO:0000313" key="2">
    <source>
        <dbReference type="EMBL" id="VYT75506.1"/>
    </source>
</evidence>
<feature type="active site" description="Proton acceptor" evidence="1">
    <location>
        <position position="157"/>
    </location>
</feature>
<feature type="active site" description="Nucleophile" evidence="1">
    <location>
        <position position="37"/>
    </location>
</feature>
<dbReference type="InterPro" id="IPR016035">
    <property type="entry name" value="Acyl_Trfase/lysoPLipase"/>
</dbReference>
<organism evidence="2">
    <name type="scientific">Clostridium butyricum</name>
    <dbReference type="NCBI Taxonomy" id="1492"/>
    <lineage>
        <taxon>Bacteria</taxon>
        <taxon>Bacillati</taxon>
        <taxon>Bacillota</taxon>
        <taxon>Clostridia</taxon>
        <taxon>Eubacteriales</taxon>
        <taxon>Clostridiaceae</taxon>
        <taxon>Clostridium</taxon>
    </lineage>
</organism>
<dbReference type="GO" id="GO:0016787">
    <property type="term" value="F:hydrolase activity"/>
    <property type="evidence" value="ECO:0007669"/>
    <property type="project" value="UniProtKB-UniRule"/>
</dbReference>
<keyword evidence="1" id="KW-0442">Lipid degradation</keyword>
<protein>
    <submittedName>
        <fullName evidence="2">NTE family protein RssA</fullName>
    </submittedName>
</protein>
<dbReference type="PANTHER" id="PTHR14226:SF25">
    <property type="entry name" value="PHOSPHOESTERASE"/>
    <property type="match status" value="1"/>
</dbReference>
<dbReference type="Pfam" id="PF19890">
    <property type="entry name" value="DUF6363"/>
    <property type="match status" value="1"/>
</dbReference>
<dbReference type="EMBL" id="CACRTU010000008">
    <property type="protein sequence ID" value="VYT75506.1"/>
    <property type="molecule type" value="Genomic_DNA"/>
</dbReference>
<dbReference type="PANTHER" id="PTHR14226">
    <property type="entry name" value="NEUROPATHY TARGET ESTERASE/SWISS CHEESE D.MELANOGASTER"/>
    <property type="match status" value="1"/>
</dbReference>
<feature type="short sequence motif" description="GXSXG" evidence="1">
    <location>
        <begin position="35"/>
        <end position="39"/>
    </location>
</feature>
<dbReference type="InterPro" id="IPR045943">
    <property type="entry name" value="DUF6363"/>
</dbReference>
<dbReference type="InterPro" id="IPR037483">
    <property type="entry name" value="YjjU-like"/>
</dbReference>
<keyword evidence="1" id="KW-0443">Lipid metabolism</keyword>
<name>A0A6N2ZC44_CLOBU</name>
<dbReference type="RefSeq" id="WP_043853385.1">
    <property type="nucleotide sequence ID" value="NZ_BKBB01000011.1"/>
</dbReference>
<feature type="short sequence motif" description="DGA/G" evidence="1">
    <location>
        <begin position="157"/>
        <end position="159"/>
    </location>
</feature>
<comment type="caution">
    <text evidence="1">Lacks conserved residue(s) required for the propagation of feature annotation.</text>
</comment>
<dbReference type="CDD" id="cd07208">
    <property type="entry name" value="Pat_hypo_Ecoli_yjju_like"/>
    <property type="match status" value="1"/>
</dbReference>
<dbReference type="KEGG" id="cbut:ATN24_03015"/>
<dbReference type="OrthoDB" id="9802424at2"/>
<dbReference type="Gene3D" id="3.40.1090.10">
    <property type="entry name" value="Cytosolic phospholipase A2 catalytic domain"/>
    <property type="match status" value="2"/>
</dbReference>
<dbReference type="AlphaFoldDB" id="A0A6N2ZC44"/>
<accession>A0A6N2ZC44</accession>
<sequence length="279" mass="31871">MTGLVLEGGAFRGLFTAGVLDALLDIGADFKYVVGVSAGATNAYSYISKQKGRNLEIMEKFLDHKRYVGYGNLIRCKSIMDLDFVFDEIPNKHCIFDYDTFYSYDGKMLVGAFNIETGKVEYFDKDSLDDKNMILRASCAIPLMFPFAKINGKLYADGGLKDSIPIKKSIVDGNKKNVIVLTRNEGYVKKQSKANKLTYKLYKNKYPKLADVLNNRYSEYNSQIKFCEELEKKGDAIIIRPTVKMDVSRFERDKNKLKEIYNNGYNLIINDKEKIRSFL</sequence>